<organism evidence="2 3">
    <name type="scientific">Cohnella thailandensis</name>
    <dbReference type="NCBI Taxonomy" id="557557"/>
    <lineage>
        <taxon>Bacteria</taxon>
        <taxon>Bacillati</taxon>
        <taxon>Bacillota</taxon>
        <taxon>Bacilli</taxon>
        <taxon>Bacillales</taxon>
        <taxon>Paenibacillaceae</taxon>
        <taxon>Cohnella</taxon>
    </lineage>
</organism>
<gene>
    <name evidence="2" type="ORF">H7B67_02180</name>
</gene>
<keyword evidence="3" id="KW-1185">Reference proteome</keyword>
<comment type="caution">
    <text evidence="2">The sequence shown here is derived from an EMBL/GenBank/DDBJ whole genome shotgun (WGS) entry which is preliminary data.</text>
</comment>
<evidence type="ECO:0000313" key="3">
    <source>
        <dbReference type="Proteomes" id="UP000535838"/>
    </source>
</evidence>
<proteinExistence type="predicted"/>
<name>A0A841SLY8_9BACL</name>
<accession>A0A841SLY8</accession>
<dbReference type="Proteomes" id="UP000535838">
    <property type="component" value="Unassembled WGS sequence"/>
</dbReference>
<feature type="region of interest" description="Disordered" evidence="1">
    <location>
        <begin position="29"/>
        <end position="50"/>
    </location>
</feature>
<dbReference type="EMBL" id="JACJVQ010000002">
    <property type="protein sequence ID" value="MBB6632934.1"/>
    <property type="molecule type" value="Genomic_DNA"/>
</dbReference>
<evidence type="ECO:0000313" key="2">
    <source>
        <dbReference type="EMBL" id="MBB6632934.1"/>
    </source>
</evidence>
<reference evidence="2 3" key="1">
    <citation type="submission" date="2020-08" db="EMBL/GenBank/DDBJ databases">
        <title>Cohnella phylogeny.</title>
        <authorList>
            <person name="Dunlap C."/>
        </authorList>
    </citation>
    <scope>NUCLEOTIDE SEQUENCE [LARGE SCALE GENOMIC DNA]</scope>
    <source>
        <strain evidence="2 3">DSM 25241</strain>
    </source>
</reference>
<feature type="compositionally biased region" description="Basic and acidic residues" evidence="1">
    <location>
        <begin position="31"/>
        <end position="40"/>
    </location>
</feature>
<protein>
    <submittedName>
        <fullName evidence="2">Uncharacterized protein</fullName>
    </submittedName>
</protein>
<dbReference type="AlphaFoldDB" id="A0A841SLY8"/>
<dbReference type="RefSeq" id="WP_185118148.1">
    <property type="nucleotide sequence ID" value="NZ_JACJVQ010000002.1"/>
</dbReference>
<sequence length="95" mass="11077">MWWRPRQSELTIDRIAPLYPLYPFIEEDPLPQDREPSPHDAKRRASAVRPAPALPADIRQSFLDEETRRKYATYTPFRIKSYADPPLGILLDTLA</sequence>
<evidence type="ECO:0000256" key="1">
    <source>
        <dbReference type="SAM" id="MobiDB-lite"/>
    </source>
</evidence>